<dbReference type="AlphaFoldDB" id="A0A1H8RZM5"/>
<proteinExistence type="predicted"/>
<evidence type="ECO:0000256" key="1">
    <source>
        <dbReference type="SAM" id="Phobius"/>
    </source>
</evidence>
<evidence type="ECO:0000313" key="2">
    <source>
        <dbReference type="EMBL" id="SEO71726.1"/>
    </source>
</evidence>
<feature type="transmembrane region" description="Helical" evidence="1">
    <location>
        <begin position="106"/>
        <end position="130"/>
    </location>
</feature>
<keyword evidence="3" id="KW-1185">Reference proteome</keyword>
<accession>A0A1H8RZM5</accession>
<keyword evidence="1" id="KW-0472">Membrane</keyword>
<keyword evidence="1" id="KW-1133">Transmembrane helix</keyword>
<organism evidence="2 3">
    <name type="scientific">Halorientalis persicus</name>
    <dbReference type="NCBI Taxonomy" id="1367881"/>
    <lineage>
        <taxon>Archaea</taxon>
        <taxon>Methanobacteriati</taxon>
        <taxon>Methanobacteriota</taxon>
        <taxon>Stenosarchaea group</taxon>
        <taxon>Halobacteria</taxon>
        <taxon>Halobacteriales</taxon>
        <taxon>Haloarculaceae</taxon>
        <taxon>Halorientalis</taxon>
    </lineage>
</organism>
<feature type="transmembrane region" description="Helical" evidence="1">
    <location>
        <begin position="61"/>
        <end position="85"/>
    </location>
</feature>
<dbReference type="RefSeq" id="WP_092662117.1">
    <property type="nucleotide sequence ID" value="NZ_FOCX01000017.1"/>
</dbReference>
<keyword evidence="1" id="KW-0812">Transmembrane</keyword>
<reference evidence="3" key="1">
    <citation type="submission" date="2016-10" db="EMBL/GenBank/DDBJ databases">
        <authorList>
            <person name="Varghese N."/>
            <person name="Submissions S."/>
        </authorList>
    </citation>
    <scope>NUCLEOTIDE SEQUENCE [LARGE SCALE GENOMIC DNA]</scope>
    <source>
        <strain evidence="3">IBRC-M 10043</strain>
    </source>
</reference>
<dbReference type="Proteomes" id="UP000198775">
    <property type="component" value="Unassembled WGS sequence"/>
</dbReference>
<evidence type="ECO:0000313" key="3">
    <source>
        <dbReference type="Proteomes" id="UP000198775"/>
    </source>
</evidence>
<protein>
    <recommendedName>
        <fullName evidence="4">Zinc-ribbon domain-containing protein</fullName>
    </recommendedName>
</protein>
<sequence>MADQQPDEQPAQPADSQAGQGQMYCTECGASISRRAEICPDCGVRIQSNSDSTGMLTGNQWLIVGGFAAVAGVFALAIVFAPLAIIAGSKLRQHPPADVSQQYHDLVAYGLMIAGGIEVVLWINTMITVYNRLGVW</sequence>
<name>A0A1H8RZM5_9EURY</name>
<gene>
    <name evidence="2" type="ORF">SAMN05216388_101791</name>
</gene>
<dbReference type="OrthoDB" id="64860at2157"/>
<evidence type="ECO:0008006" key="4">
    <source>
        <dbReference type="Google" id="ProtNLM"/>
    </source>
</evidence>
<dbReference type="EMBL" id="FOCX01000017">
    <property type="protein sequence ID" value="SEO71726.1"/>
    <property type="molecule type" value="Genomic_DNA"/>
</dbReference>